<evidence type="ECO:0000313" key="1">
    <source>
        <dbReference type="EMBL" id="JAH39772.1"/>
    </source>
</evidence>
<protein>
    <submittedName>
        <fullName evidence="1">Uncharacterized protein</fullName>
    </submittedName>
</protein>
<reference evidence="1" key="1">
    <citation type="submission" date="2014-11" db="EMBL/GenBank/DDBJ databases">
        <authorList>
            <person name="Amaro Gonzalez C."/>
        </authorList>
    </citation>
    <scope>NUCLEOTIDE SEQUENCE</scope>
</reference>
<sequence>MGYLTLFLEIYHSAGFQFNPNKAHLIQQLERAAN</sequence>
<proteinExistence type="predicted"/>
<name>A0A0E9SEW2_ANGAN</name>
<organism evidence="1">
    <name type="scientific">Anguilla anguilla</name>
    <name type="common">European freshwater eel</name>
    <name type="synonym">Muraena anguilla</name>
    <dbReference type="NCBI Taxonomy" id="7936"/>
    <lineage>
        <taxon>Eukaryota</taxon>
        <taxon>Metazoa</taxon>
        <taxon>Chordata</taxon>
        <taxon>Craniata</taxon>
        <taxon>Vertebrata</taxon>
        <taxon>Euteleostomi</taxon>
        <taxon>Actinopterygii</taxon>
        <taxon>Neopterygii</taxon>
        <taxon>Teleostei</taxon>
        <taxon>Anguilliformes</taxon>
        <taxon>Anguillidae</taxon>
        <taxon>Anguilla</taxon>
    </lineage>
</organism>
<reference evidence="1" key="2">
    <citation type="journal article" date="2015" name="Fish Shellfish Immunol.">
        <title>Early steps in the European eel (Anguilla anguilla)-Vibrio vulnificus interaction in the gills: Role of the RtxA13 toxin.</title>
        <authorList>
            <person name="Callol A."/>
            <person name="Pajuelo D."/>
            <person name="Ebbesson L."/>
            <person name="Teles M."/>
            <person name="MacKenzie S."/>
            <person name="Amaro C."/>
        </authorList>
    </citation>
    <scope>NUCLEOTIDE SEQUENCE</scope>
</reference>
<accession>A0A0E9SEW2</accession>
<dbReference type="EMBL" id="GBXM01073147">
    <property type="protein sequence ID" value="JAH35430.1"/>
    <property type="molecule type" value="Transcribed_RNA"/>
</dbReference>
<dbReference type="AlphaFoldDB" id="A0A0E9SEW2"/>
<dbReference type="EMBL" id="GBXM01068805">
    <property type="protein sequence ID" value="JAH39772.1"/>
    <property type="molecule type" value="Transcribed_RNA"/>
</dbReference>